<dbReference type="PANTHER" id="PTHR32060:SF30">
    <property type="entry name" value="CARBOXY-TERMINAL PROCESSING PROTEASE CTPA"/>
    <property type="match status" value="1"/>
</dbReference>
<dbReference type="SMART" id="SM00245">
    <property type="entry name" value="TSPc"/>
    <property type="match status" value="1"/>
</dbReference>
<evidence type="ECO:0000259" key="2">
    <source>
        <dbReference type="SMART" id="SM00245"/>
    </source>
</evidence>
<dbReference type="InterPro" id="IPR005151">
    <property type="entry name" value="Tail-specific_protease"/>
</dbReference>
<gene>
    <name evidence="3" type="ORF">LJ739_18690</name>
</gene>
<comment type="caution">
    <text evidence="3">The sequence shown here is derived from an EMBL/GenBank/DDBJ whole genome shotgun (WGS) entry which is preliminary data.</text>
</comment>
<feature type="domain" description="Tail specific protease" evidence="2">
    <location>
        <begin position="225"/>
        <end position="444"/>
    </location>
</feature>
<protein>
    <recommendedName>
        <fullName evidence="2">Tail specific protease domain-containing protein</fullName>
    </recommendedName>
</protein>
<proteinExistence type="predicted"/>
<dbReference type="EMBL" id="JAJEWP010000010">
    <property type="protein sequence ID" value="MCC2618291.1"/>
    <property type="molecule type" value="Genomic_DNA"/>
</dbReference>
<dbReference type="Gene3D" id="3.90.226.10">
    <property type="entry name" value="2-enoyl-CoA Hydratase, Chain A, domain 1"/>
    <property type="match status" value="1"/>
</dbReference>
<dbReference type="PANTHER" id="PTHR32060">
    <property type="entry name" value="TAIL-SPECIFIC PROTEASE"/>
    <property type="match status" value="1"/>
</dbReference>
<dbReference type="Proteomes" id="UP001520878">
    <property type="component" value="Unassembled WGS sequence"/>
</dbReference>
<keyword evidence="4" id="KW-1185">Reference proteome</keyword>
<keyword evidence="1" id="KW-0732">Signal</keyword>
<name>A0ABS8GDV5_9ALTE</name>
<evidence type="ECO:0000313" key="4">
    <source>
        <dbReference type="Proteomes" id="UP001520878"/>
    </source>
</evidence>
<sequence>MTFNLKPFGALLCATLLAVTCRADADDKTYTHKQVVDDFEVLYQSLIDTHYNPYAYITEAALKNKYLTLKQQLTAQSYPPLAAINVFQQLVASLNNGHTEIDFPAGPYVDYAEAGGTLFPLELVFEKGAAYVRADYSDNPKIAIGAELIAINGVPIADILQQIYPLISAERTYFKNAKLEVYTFPRYYWYAFGRQDNFTVSVRTENGLQSHQLTAIPVIDGFEAKKDEILRAQQELTFYPRAAYLNPGHFSGKLAQYQQFVDQAFQQINAAQVDNLIIDLRNNSGGDDAFSDYLVAYLADKPFKWHAEFHLRSSALLKRDTEQKRDLTNPYWRSIMTHEDGARYAFEFEPYTPVPEQQRYTGNVYVLVNRQSHSQASVTAAQIQDHGWGVVVGEETGDYPTLYASQFQYPLPNTGITVKIAKGYIVRVSGSEQQQGVVPDIAINDHLLDNEDEILQGLLQRLNGEGGE</sequence>
<feature type="signal peptide" evidence="1">
    <location>
        <begin position="1"/>
        <end position="25"/>
    </location>
</feature>
<reference evidence="3 4" key="1">
    <citation type="submission" date="2021-10" db="EMBL/GenBank/DDBJ databases">
        <title>Draft genome of Aestuariibacter halophilus JC2043.</title>
        <authorList>
            <person name="Emsley S.A."/>
            <person name="Pfannmuller K.M."/>
            <person name="Ushijima B."/>
            <person name="Saw J.H."/>
            <person name="Videau P."/>
        </authorList>
    </citation>
    <scope>NUCLEOTIDE SEQUENCE [LARGE SCALE GENOMIC DNA]</scope>
    <source>
        <strain evidence="3 4">JC2043</strain>
    </source>
</reference>
<evidence type="ECO:0000256" key="1">
    <source>
        <dbReference type="SAM" id="SignalP"/>
    </source>
</evidence>
<evidence type="ECO:0000313" key="3">
    <source>
        <dbReference type="EMBL" id="MCC2618291.1"/>
    </source>
</evidence>
<feature type="chain" id="PRO_5045290962" description="Tail specific protease domain-containing protein" evidence="1">
    <location>
        <begin position="26"/>
        <end position="468"/>
    </location>
</feature>
<dbReference type="Pfam" id="PF03572">
    <property type="entry name" value="Peptidase_S41"/>
    <property type="match status" value="1"/>
</dbReference>
<organism evidence="3 4">
    <name type="scientific">Fluctibacter halophilus</name>
    <dbReference type="NCBI Taxonomy" id="226011"/>
    <lineage>
        <taxon>Bacteria</taxon>
        <taxon>Pseudomonadati</taxon>
        <taxon>Pseudomonadota</taxon>
        <taxon>Gammaproteobacteria</taxon>
        <taxon>Alteromonadales</taxon>
        <taxon>Alteromonadaceae</taxon>
        <taxon>Fluctibacter</taxon>
    </lineage>
</organism>
<dbReference type="InterPro" id="IPR029045">
    <property type="entry name" value="ClpP/crotonase-like_dom_sf"/>
</dbReference>
<dbReference type="RefSeq" id="WP_229163066.1">
    <property type="nucleotide sequence ID" value="NZ_JAJEWP010000010.1"/>
</dbReference>
<accession>A0ABS8GDV5</accession>
<dbReference type="SUPFAM" id="SSF52096">
    <property type="entry name" value="ClpP/crotonase"/>
    <property type="match status" value="1"/>
</dbReference>